<evidence type="ECO:0000259" key="25">
    <source>
        <dbReference type="Pfam" id="PF23598"/>
    </source>
</evidence>
<dbReference type="AlphaFoldDB" id="A0A0C3AWS1"/>
<dbReference type="InterPro" id="IPR036691">
    <property type="entry name" value="Endo/exonu/phosph_ase_sf"/>
</dbReference>
<dbReference type="GO" id="GO:0046872">
    <property type="term" value="F:metal ion binding"/>
    <property type="evidence" value="ECO:0007669"/>
    <property type="project" value="UniProtKB-KW"/>
</dbReference>
<evidence type="ECO:0000256" key="13">
    <source>
        <dbReference type="ARBA" id="ARBA00022839"/>
    </source>
</evidence>
<keyword evidence="14" id="KW-0460">Magnesium</keyword>
<evidence type="ECO:0000256" key="15">
    <source>
        <dbReference type="ARBA" id="ARBA00022884"/>
    </source>
</evidence>
<name>A0A0C3AWS1_SERVB</name>
<keyword evidence="27" id="KW-1185">Reference proteome</keyword>
<dbReference type="Pfam" id="PF23598">
    <property type="entry name" value="LRR_14"/>
    <property type="match status" value="1"/>
</dbReference>
<keyword evidence="12" id="KW-0378">Hydrolase</keyword>
<dbReference type="GO" id="GO:0005737">
    <property type="term" value="C:cytoplasm"/>
    <property type="evidence" value="ECO:0007669"/>
    <property type="project" value="UniProtKB-SubCell"/>
</dbReference>
<feature type="domain" description="Disease resistance R13L4/SHOC-2-like LRR" evidence="25">
    <location>
        <begin position="183"/>
        <end position="287"/>
    </location>
</feature>
<evidence type="ECO:0000256" key="5">
    <source>
        <dbReference type="ARBA" id="ARBA00010774"/>
    </source>
</evidence>
<keyword evidence="15" id="KW-0694">RNA-binding</keyword>
<dbReference type="InterPro" id="IPR005135">
    <property type="entry name" value="Endo/exonuclease/phosphatase"/>
</dbReference>
<evidence type="ECO:0000256" key="11">
    <source>
        <dbReference type="ARBA" id="ARBA00022737"/>
    </source>
</evidence>
<dbReference type="InterPro" id="IPR032675">
    <property type="entry name" value="LRR_dom_sf"/>
</dbReference>
<dbReference type="Proteomes" id="UP000054097">
    <property type="component" value="Unassembled WGS sequence"/>
</dbReference>
<evidence type="ECO:0000256" key="19">
    <source>
        <dbReference type="ARBA" id="ARBA00023475"/>
    </source>
</evidence>
<reference evidence="27" key="2">
    <citation type="submission" date="2015-01" db="EMBL/GenBank/DDBJ databases">
        <title>Evolutionary Origins and Diversification of the Mycorrhizal Mutualists.</title>
        <authorList>
            <consortium name="DOE Joint Genome Institute"/>
            <consortium name="Mycorrhizal Genomics Consortium"/>
            <person name="Kohler A."/>
            <person name="Kuo A."/>
            <person name="Nagy L.G."/>
            <person name="Floudas D."/>
            <person name="Copeland A."/>
            <person name="Barry K.W."/>
            <person name="Cichocki N."/>
            <person name="Veneault-Fourrey C."/>
            <person name="LaButti K."/>
            <person name="Lindquist E.A."/>
            <person name="Lipzen A."/>
            <person name="Lundell T."/>
            <person name="Morin E."/>
            <person name="Murat C."/>
            <person name="Riley R."/>
            <person name="Ohm R."/>
            <person name="Sun H."/>
            <person name="Tunlid A."/>
            <person name="Henrissat B."/>
            <person name="Grigoriev I.V."/>
            <person name="Hibbett D.S."/>
            <person name="Martin F."/>
        </authorList>
    </citation>
    <scope>NUCLEOTIDE SEQUENCE [LARGE SCALE GENOMIC DNA]</scope>
    <source>
        <strain evidence="27">MAFF 305830</strain>
    </source>
</reference>
<comment type="subcellular location">
    <subcellularLocation>
        <location evidence="4">Cytoplasm</location>
    </subcellularLocation>
    <subcellularLocation>
        <location evidence="3">Nucleus</location>
    </subcellularLocation>
</comment>
<feature type="compositionally biased region" description="Low complexity" evidence="23">
    <location>
        <begin position="138"/>
        <end position="151"/>
    </location>
</feature>
<evidence type="ECO:0000256" key="23">
    <source>
        <dbReference type="SAM" id="MobiDB-lite"/>
    </source>
</evidence>
<evidence type="ECO:0000256" key="1">
    <source>
        <dbReference type="ARBA" id="ARBA00001663"/>
    </source>
</evidence>
<comment type="cofactor">
    <cofactor evidence="2">
        <name>Mg(2+)</name>
        <dbReference type="ChEBI" id="CHEBI:18420"/>
    </cofactor>
</comment>
<dbReference type="SMART" id="SM00369">
    <property type="entry name" value="LRR_TYP"/>
    <property type="match status" value="3"/>
</dbReference>
<keyword evidence="8" id="KW-0433">Leucine-rich repeat</keyword>
<organism evidence="26 27">
    <name type="scientific">Serendipita vermifera MAFF 305830</name>
    <dbReference type="NCBI Taxonomy" id="933852"/>
    <lineage>
        <taxon>Eukaryota</taxon>
        <taxon>Fungi</taxon>
        <taxon>Dikarya</taxon>
        <taxon>Basidiomycota</taxon>
        <taxon>Agaricomycotina</taxon>
        <taxon>Agaricomycetes</taxon>
        <taxon>Sebacinales</taxon>
        <taxon>Serendipitaceae</taxon>
        <taxon>Serendipita</taxon>
    </lineage>
</organism>
<evidence type="ECO:0000256" key="6">
    <source>
        <dbReference type="ARBA" id="ARBA00012161"/>
    </source>
</evidence>
<feature type="domain" description="Endonuclease/exonuclease/phosphatase" evidence="24">
    <location>
        <begin position="343"/>
        <end position="663"/>
    </location>
</feature>
<reference evidence="26 27" key="1">
    <citation type="submission" date="2014-04" db="EMBL/GenBank/DDBJ databases">
        <authorList>
            <consortium name="DOE Joint Genome Institute"/>
            <person name="Kuo A."/>
            <person name="Zuccaro A."/>
            <person name="Kohler A."/>
            <person name="Nagy L.G."/>
            <person name="Floudas D."/>
            <person name="Copeland A."/>
            <person name="Barry K.W."/>
            <person name="Cichocki N."/>
            <person name="Veneault-Fourrey C."/>
            <person name="LaButti K."/>
            <person name="Lindquist E.A."/>
            <person name="Lipzen A."/>
            <person name="Lundell T."/>
            <person name="Morin E."/>
            <person name="Murat C."/>
            <person name="Sun H."/>
            <person name="Tunlid A."/>
            <person name="Henrissat B."/>
            <person name="Grigoriev I.V."/>
            <person name="Hibbett D.S."/>
            <person name="Martin F."/>
            <person name="Nordberg H.P."/>
            <person name="Cantor M.N."/>
            <person name="Hua S.X."/>
        </authorList>
    </citation>
    <scope>NUCLEOTIDE SEQUENCE [LARGE SCALE GENOMIC DNA]</scope>
    <source>
        <strain evidence="26 27">MAFF 305830</strain>
    </source>
</reference>
<evidence type="ECO:0000256" key="18">
    <source>
        <dbReference type="ARBA" id="ARBA00023242"/>
    </source>
</evidence>
<dbReference type="SUPFAM" id="SSF52058">
    <property type="entry name" value="L domain-like"/>
    <property type="match status" value="1"/>
</dbReference>
<keyword evidence="16" id="KW-0805">Transcription regulation</keyword>
<comment type="similarity">
    <text evidence="5">Belongs to the CCR4/nocturin family.</text>
</comment>
<dbReference type="InterPro" id="IPR050410">
    <property type="entry name" value="CCR4/nocturin_mRNA_transcr"/>
</dbReference>
<evidence type="ECO:0000256" key="3">
    <source>
        <dbReference type="ARBA" id="ARBA00004123"/>
    </source>
</evidence>
<evidence type="ECO:0000256" key="10">
    <source>
        <dbReference type="ARBA" id="ARBA00022723"/>
    </source>
</evidence>
<evidence type="ECO:0000256" key="12">
    <source>
        <dbReference type="ARBA" id="ARBA00022801"/>
    </source>
</evidence>
<dbReference type="CDD" id="cd09097">
    <property type="entry name" value="Deadenylase_CCR4"/>
    <property type="match status" value="1"/>
</dbReference>
<dbReference type="InterPro" id="IPR003591">
    <property type="entry name" value="Leu-rich_rpt_typical-subtyp"/>
</dbReference>
<evidence type="ECO:0000256" key="2">
    <source>
        <dbReference type="ARBA" id="ARBA00001946"/>
    </source>
</evidence>
<dbReference type="GO" id="GO:0003723">
    <property type="term" value="F:RNA binding"/>
    <property type="evidence" value="ECO:0007669"/>
    <property type="project" value="UniProtKB-KW"/>
</dbReference>
<keyword evidence="7" id="KW-0963">Cytoplasm</keyword>
<gene>
    <name evidence="26" type="ORF">M408DRAFT_250897</name>
</gene>
<evidence type="ECO:0000256" key="14">
    <source>
        <dbReference type="ARBA" id="ARBA00022842"/>
    </source>
</evidence>
<dbReference type="GO" id="GO:0004535">
    <property type="term" value="F:poly(A)-specific ribonuclease activity"/>
    <property type="evidence" value="ECO:0007669"/>
    <property type="project" value="UniProtKB-EC"/>
</dbReference>
<dbReference type="PANTHER" id="PTHR12121:SF100">
    <property type="entry name" value="POLY(A)-SPECIFIC RIBONUCLEASE"/>
    <property type="match status" value="1"/>
</dbReference>
<dbReference type="EC" id="3.1.13.4" evidence="6"/>
<dbReference type="GO" id="GO:0005634">
    <property type="term" value="C:nucleus"/>
    <property type="evidence" value="ECO:0007669"/>
    <property type="project" value="UniProtKB-SubCell"/>
</dbReference>
<dbReference type="InterPro" id="IPR055414">
    <property type="entry name" value="LRR_R13L4/SHOC2-like"/>
</dbReference>
<dbReference type="STRING" id="933852.A0A0C3AWS1"/>
<keyword evidence="17" id="KW-0804">Transcription</keyword>
<feature type="region of interest" description="Disordered" evidence="23">
    <location>
        <begin position="29"/>
        <end position="75"/>
    </location>
</feature>
<dbReference type="InterPro" id="IPR001611">
    <property type="entry name" value="Leu-rich_rpt"/>
</dbReference>
<dbReference type="Gene3D" id="3.80.10.10">
    <property type="entry name" value="Ribonuclease Inhibitor"/>
    <property type="match status" value="1"/>
</dbReference>
<dbReference type="Pfam" id="PF03372">
    <property type="entry name" value="Exo_endo_phos"/>
    <property type="match status" value="1"/>
</dbReference>
<keyword evidence="13" id="KW-0269">Exonuclease</keyword>
<sequence length="692" mass="76688">MHYPIHAQHPPPSPSPYLAQYAGVHHAHGLSHHPSMSLQSYASPTAIHQLSQGQRRQPQSTPPPNGLNGSQPQTLNPHWAQQLLKADLCRQANPPHHRARQSALATRNAAKAAIPITNPNLKALVATKENGHTRDDSLSSLVTDSSSTQDPTDSEHPSSTNAPIAPIPRPTAPRKQEGTWNILDMGGMNIKHLSRGLFNFTFLTTLYLNHNQLTTLPLEISRLRNLIHLDLTGNQLTTVPPGLGMLTNLRELFLFDNNLTTLPHQLGSLHQLEMLGIEGNLKMDEKLRTIAITEGTVGLISYLRDNFMPSEEPRPRQWISVASETDRKVLPEAGAIPFSVLCYNILCEKYATSHMYGYTPTWALAWTHRKDQILSEILALQSDVICLQEVDILQYEEFFQPSLQSHGYESCYSAKSRAKTMSEAKRKEVDGCATFFKADKFKMVENTVIEFSSIALQRPDLAKTEDMFNRVTSRDHIAVACLLEERQTGIRLVAANAHIHWDPEFRDVKLVQVSLLVHELESIAERFARLPPMQNADGTRAVSYEDGSKIPVIICGDFNSVPDSGVYQLLSTGAVSGDHPDFIGKSYGKFTSSGVSHHLGLRSAYSAIGELPLTNYTPSFQGVIDYIWFSTQSISVTDVLGEVDEEYLAKVVGFPNAHFPSDHIHLSARFMVKPPKESASGKVGPPGLRRPA</sequence>
<keyword evidence="18" id="KW-0539">Nucleus</keyword>
<feature type="compositionally biased region" description="Polar residues" evidence="23">
    <location>
        <begin position="34"/>
        <end position="59"/>
    </location>
</feature>
<dbReference type="Gene3D" id="3.60.10.10">
    <property type="entry name" value="Endonuclease/exonuclease/phosphatase"/>
    <property type="match status" value="1"/>
</dbReference>
<evidence type="ECO:0000256" key="7">
    <source>
        <dbReference type="ARBA" id="ARBA00022490"/>
    </source>
</evidence>
<evidence type="ECO:0000256" key="20">
    <source>
        <dbReference type="ARBA" id="ARBA00030493"/>
    </source>
</evidence>
<evidence type="ECO:0000256" key="4">
    <source>
        <dbReference type="ARBA" id="ARBA00004496"/>
    </source>
</evidence>
<keyword evidence="11" id="KW-0677">Repeat</keyword>
<keyword evidence="9" id="KW-0540">Nuclease</keyword>
<evidence type="ECO:0000313" key="26">
    <source>
        <dbReference type="EMBL" id="KIM23676.1"/>
    </source>
</evidence>
<proteinExistence type="inferred from homology"/>
<evidence type="ECO:0000256" key="22">
    <source>
        <dbReference type="ARBA" id="ARBA00033317"/>
    </source>
</evidence>
<evidence type="ECO:0000256" key="17">
    <source>
        <dbReference type="ARBA" id="ARBA00023163"/>
    </source>
</evidence>
<dbReference type="SUPFAM" id="SSF56219">
    <property type="entry name" value="DNase I-like"/>
    <property type="match status" value="1"/>
</dbReference>
<evidence type="ECO:0000256" key="21">
    <source>
        <dbReference type="ARBA" id="ARBA00031469"/>
    </source>
</evidence>
<dbReference type="FunFam" id="3.60.10.10:FF:000037">
    <property type="entry name" value="Glucose-repressible alcohol dehydrogenase transcriptional effector"/>
    <property type="match status" value="1"/>
</dbReference>
<comment type="catalytic activity">
    <reaction evidence="1">
        <text>Exonucleolytic cleavage of poly(A) to 5'-AMP.</text>
        <dbReference type="EC" id="3.1.13.4"/>
    </reaction>
</comment>
<accession>A0A0C3AWS1</accession>
<dbReference type="PANTHER" id="PTHR12121">
    <property type="entry name" value="CARBON CATABOLITE REPRESSOR PROTEIN 4"/>
    <property type="match status" value="1"/>
</dbReference>
<dbReference type="OrthoDB" id="428734at2759"/>
<dbReference type="EMBL" id="KN824333">
    <property type="protein sequence ID" value="KIM23676.1"/>
    <property type="molecule type" value="Genomic_DNA"/>
</dbReference>
<evidence type="ECO:0000256" key="16">
    <source>
        <dbReference type="ARBA" id="ARBA00023015"/>
    </source>
</evidence>
<evidence type="ECO:0000259" key="24">
    <source>
        <dbReference type="Pfam" id="PF03372"/>
    </source>
</evidence>
<evidence type="ECO:0000313" key="27">
    <source>
        <dbReference type="Proteomes" id="UP000054097"/>
    </source>
</evidence>
<feature type="region of interest" description="Disordered" evidence="23">
    <location>
        <begin position="131"/>
        <end position="177"/>
    </location>
</feature>
<dbReference type="HOGENOM" id="CLU_016428_4_0_1"/>
<dbReference type="PROSITE" id="PS51450">
    <property type="entry name" value="LRR"/>
    <property type="match status" value="3"/>
</dbReference>
<evidence type="ECO:0000256" key="9">
    <source>
        <dbReference type="ARBA" id="ARBA00022722"/>
    </source>
</evidence>
<keyword evidence="10" id="KW-0479">Metal-binding</keyword>
<protein>
    <recommendedName>
        <fullName evidence="19">CCR4-Not complex 3'-5'-exoribonuclease subunit Ccr4</fullName>
        <ecNumber evidence="6">3.1.13.4</ecNumber>
    </recommendedName>
    <alternativeName>
        <fullName evidence="20">Carbon catabolite repressor protein 4</fullName>
    </alternativeName>
    <alternativeName>
        <fullName evidence="21">Cytoplasmic deadenylase</fullName>
    </alternativeName>
    <alternativeName>
        <fullName evidence="22">Glucose-repressible alcohol dehydrogenase transcriptional effector</fullName>
    </alternativeName>
</protein>
<evidence type="ECO:0000256" key="8">
    <source>
        <dbReference type="ARBA" id="ARBA00022614"/>
    </source>
</evidence>